<comment type="catalytic activity">
    <reaction evidence="10">
        <text>L-seryl-[EGF-like domain protein] + UDP-alpha-D-glucose = 3-O-(beta-D-glucosyl)-L-seryl-[EGF-like domain protein] + UDP + H(+)</text>
        <dbReference type="Rhea" id="RHEA:58116"/>
        <dbReference type="Rhea" id="RHEA-COMP:14610"/>
        <dbReference type="Rhea" id="RHEA-COMP:16010"/>
        <dbReference type="ChEBI" id="CHEBI:15378"/>
        <dbReference type="ChEBI" id="CHEBI:29999"/>
        <dbReference type="ChEBI" id="CHEBI:58223"/>
        <dbReference type="ChEBI" id="CHEBI:58885"/>
        <dbReference type="ChEBI" id="CHEBI:140576"/>
    </reaction>
</comment>
<organism evidence="15 16">
    <name type="scientific">Lutzomyia longipalpis</name>
    <name type="common">Sand fly</name>
    <dbReference type="NCBI Taxonomy" id="7200"/>
    <lineage>
        <taxon>Eukaryota</taxon>
        <taxon>Metazoa</taxon>
        <taxon>Ecdysozoa</taxon>
        <taxon>Arthropoda</taxon>
        <taxon>Hexapoda</taxon>
        <taxon>Insecta</taxon>
        <taxon>Pterygota</taxon>
        <taxon>Neoptera</taxon>
        <taxon>Endopterygota</taxon>
        <taxon>Diptera</taxon>
        <taxon>Nematocera</taxon>
        <taxon>Psychodoidea</taxon>
        <taxon>Psychodidae</taxon>
        <taxon>Lutzomyia</taxon>
        <taxon>Lutzomyia</taxon>
    </lineage>
</organism>
<comment type="function">
    <text evidence="8">Protein O-glucosyltransferase. Catalyzes the reaction that attaches glucose through an O-glycosidic linkage to a conserved serine residue found in the consensus sequence C-X-S-X-[PA]-C in epidermal growth factor-like repeats. Regulates Notch signaling by glucosylating Notch in the ER, glucosylation is required for the correct folding and cleavage of Notch.</text>
</comment>
<feature type="domain" description="Glycosyl transferase CAP10" evidence="14">
    <location>
        <begin position="229"/>
        <end position="475"/>
    </location>
</feature>
<evidence type="ECO:0000256" key="3">
    <source>
        <dbReference type="ARBA" id="ARBA00022676"/>
    </source>
</evidence>
<dbReference type="InterPro" id="IPR017868">
    <property type="entry name" value="Filamin/ABP280_repeat-like"/>
</dbReference>
<accession>A0A1B0CTJ2</accession>
<evidence type="ECO:0000256" key="5">
    <source>
        <dbReference type="ARBA" id="ARBA00022824"/>
    </source>
</evidence>
<dbReference type="InterPro" id="IPR051091">
    <property type="entry name" value="O-Glucosyltr/Glycosyltrsf_90"/>
</dbReference>
<evidence type="ECO:0000256" key="13">
    <source>
        <dbReference type="SAM" id="SignalP"/>
    </source>
</evidence>
<keyword evidence="6" id="KW-0325">Glycoprotein</keyword>
<evidence type="ECO:0000256" key="12">
    <source>
        <dbReference type="SAM" id="MobiDB-lite"/>
    </source>
</evidence>
<dbReference type="VEuPathDB" id="VectorBase:LLONM1_002107"/>
<dbReference type="GO" id="GO:0046527">
    <property type="term" value="F:glucosyltransferase activity"/>
    <property type="evidence" value="ECO:0007669"/>
    <property type="project" value="TreeGrafter"/>
</dbReference>
<dbReference type="Gene3D" id="2.60.40.10">
    <property type="entry name" value="Immunoglobulins"/>
    <property type="match status" value="1"/>
</dbReference>
<comment type="catalytic activity">
    <reaction evidence="9">
        <text>L-seryl-[EGF-like domain protein] + UDP-alpha-D-xylose = 3-O-(beta-D-xylosyl)-L-seryl-[EGF-like domain protein] + UDP + H(+)</text>
        <dbReference type="Rhea" id="RHEA:62016"/>
        <dbReference type="Rhea" id="RHEA-COMP:16010"/>
        <dbReference type="Rhea" id="RHEA-COMP:16011"/>
        <dbReference type="ChEBI" id="CHEBI:15378"/>
        <dbReference type="ChEBI" id="CHEBI:29999"/>
        <dbReference type="ChEBI" id="CHEBI:57632"/>
        <dbReference type="ChEBI" id="CHEBI:58223"/>
        <dbReference type="ChEBI" id="CHEBI:132085"/>
    </reaction>
</comment>
<keyword evidence="16" id="KW-1185">Reference proteome</keyword>
<evidence type="ECO:0000259" key="14">
    <source>
        <dbReference type="SMART" id="SM00672"/>
    </source>
</evidence>
<reference evidence="15" key="1">
    <citation type="submission" date="2020-05" db="UniProtKB">
        <authorList>
            <consortium name="EnsemblMetazoa"/>
        </authorList>
    </citation>
    <scope>IDENTIFICATION</scope>
    <source>
        <strain evidence="15">Jacobina</strain>
    </source>
</reference>
<evidence type="ECO:0000256" key="6">
    <source>
        <dbReference type="ARBA" id="ARBA00023180"/>
    </source>
</evidence>
<evidence type="ECO:0000256" key="10">
    <source>
        <dbReference type="ARBA" id="ARBA00049246"/>
    </source>
</evidence>
<evidence type="ECO:0000256" key="7">
    <source>
        <dbReference type="ARBA" id="ARBA00043952"/>
    </source>
</evidence>
<evidence type="ECO:0000256" key="8">
    <source>
        <dbReference type="ARBA" id="ARBA00045690"/>
    </source>
</evidence>
<keyword evidence="3" id="KW-0328">Glycosyltransferase</keyword>
<sequence length="506" mass="58199">MNLIILAVIVLRTLLVSPVSSLDIDLGKSVIWGPGLGETTLPVRYFFVQLVNNAGENVTESQDIKLDIQLVGQPKNQRNAENCRYSLEQFDAGDGSIVVRYRIPQECRGVSIHVMYKGQHLGDSPYSIPSPIFPEICSCPLEIDEFRNVYKCPERHPQIEEDMSTFSGINYTHVQEKMLEKFSTDNPGSLAICQYVVLSGELFRRCFGKHVGFTMFMDATLLSILRKVKLPDFEIFVNLGDWPVSRKGGRSRTQGPWPVFSWCGSSDSFDIVMPTYDITESTLEAMNRVSLDIISVQKSATKWADKIPKAFFRGRDANRERLKSVELSRRNPELLDSAITNFFFFRDEEDTYGPKSPRVSFFDFFKYKFQINIDGTVAGYRFPYLLAGNSVVLKQDSPYYEHFYSQLKPMVHYIPFRRNLSDLIEKIHWAKSHDTTVRKIAQNARAFVRENLLPTHIFCYHVLLFEQWHQLTRLHKVSVASDMEKVPKPEESSSCSCDRKVQRDEL</sequence>
<dbReference type="Pfam" id="PF00630">
    <property type="entry name" value="Filamin"/>
    <property type="match status" value="1"/>
</dbReference>
<feature type="chain" id="PRO_5008406126" description="Glycosyl transferase CAP10 domain-containing protein" evidence="13">
    <location>
        <begin position="22"/>
        <end position="506"/>
    </location>
</feature>
<dbReference type="EMBL" id="AJWK01027683">
    <property type="status" value="NOT_ANNOTATED_CDS"/>
    <property type="molecule type" value="Genomic_DNA"/>
</dbReference>
<comment type="similarity">
    <text evidence="2">Belongs to the KDELC family.</text>
</comment>
<comment type="subcellular location">
    <subcellularLocation>
        <location evidence="1">Endoplasmic reticulum lumen</location>
    </subcellularLocation>
</comment>
<evidence type="ECO:0000256" key="4">
    <source>
        <dbReference type="ARBA" id="ARBA00022729"/>
    </source>
</evidence>
<evidence type="ECO:0000256" key="11">
    <source>
        <dbReference type="PROSITE-ProRule" id="PRU00087"/>
    </source>
</evidence>
<dbReference type="InterPro" id="IPR013783">
    <property type="entry name" value="Ig-like_fold"/>
</dbReference>
<evidence type="ECO:0000256" key="1">
    <source>
        <dbReference type="ARBA" id="ARBA00004319"/>
    </source>
</evidence>
<proteinExistence type="inferred from homology"/>
<comment type="pathway">
    <text evidence="7">Protein modification.</text>
</comment>
<dbReference type="GO" id="GO:0005788">
    <property type="term" value="C:endoplasmic reticulum lumen"/>
    <property type="evidence" value="ECO:0007669"/>
    <property type="project" value="UniProtKB-SubCell"/>
</dbReference>
<dbReference type="VEuPathDB" id="VectorBase:LLOJ008192"/>
<evidence type="ECO:0000313" key="16">
    <source>
        <dbReference type="Proteomes" id="UP000092461"/>
    </source>
</evidence>
<dbReference type="Pfam" id="PF05686">
    <property type="entry name" value="Glyco_transf_90"/>
    <property type="match status" value="1"/>
</dbReference>
<keyword evidence="4 13" id="KW-0732">Signal</keyword>
<evidence type="ECO:0000313" key="15">
    <source>
        <dbReference type="EnsemblMetazoa" id="LLOJ008192-PA"/>
    </source>
</evidence>
<dbReference type="Proteomes" id="UP000092461">
    <property type="component" value="Unassembled WGS sequence"/>
</dbReference>
<dbReference type="AlphaFoldDB" id="A0A1B0CTJ2"/>
<dbReference type="InterPro" id="IPR006598">
    <property type="entry name" value="CAP10"/>
</dbReference>
<keyword evidence="3" id="KW-0808">Transferase</keyword>
<feature type="region of interest" description="Disordered" evidence="12">
    <location>
        <begin position="485"/>
        <end position="506"/>
    </location>
</feature>
<protein>
    <recommendedName>
        <fullName evidence="14">Glycosyl transferase CAP10 domain-containing protein</fullName>
    </recommendedName>
</protein>
<keyword evidence="5" id="KW-0256">Endoplasmic reticulum</keyword>
<name>A0A1B0CTJ2_LUTLO</name>
<dbReference type="PANTHER" id="PTHR12203">
    <property type="entry name" value="KDEL LYS-ASP-GLU-LEU CONTAINING - RELATED"/>
    <property type="match status" value="1"/>
</dbReference>
<feature type="repeat" description="Filamin" evidence="11">
    <location>
        <begin position="21"/>
        <end position="130"/>
    </location>
</feature>
<evidence type="ECO:0000256" key="2">
    <source>
        <dbReference type="ARBA" id="ARBA00006063"/>
    </source>
</evidence>
<dbReference type="EnsemblMetazoa" id="LLOJ008192-RA">
    <property type="protein sequence ID" value="LLOJ008192-PA"/>
    <property type="gene ID" value="LLOJ008192"/>
</dbReference>
<dbReference type="SMART" id="SM00672">
    <property type="entry name" value="CAP10"/>
    <property type="match status" value="1"/>
</dbReference>
<dbReference type="PANTHER" id="PTHR12203:SF122">
    <property type="entry name" value="GLYCOSYL TRANSFERASE CAP10 DOMAIN-CONTAINING PROTEIN"/>
    <property type="match status" value="1"/>
</dbReference>
<evidence type="ECO:0000256" key="9">
    <source>
        <dbReference type="ARBA" id="ARBA00047553"/>
    </source>
</evidence>
<dbReference type="InterPro" id="IPR014756">
    <property type="entry name" value="Ig_E-set"/>
</dbReference>
<dbReference type="PROSITE" id="PS50194">
    <property type="entry name" value="FILAMIN_REPEAT"/>
    <property type="match status" value="1"/>
</dbReference>
<dbReference type="SUPFAM" id="SSF81296">
    <property type="entry name" value="E set domains"/>
    <property type="match status" value="1"/>
</dbReference>
<feature type="signal peptide" evidence="13">
    <location>
        <begin position="1"/>
        <end position="21"/>
    </location>
</feature>